<dbReference type="RefSeq" id="WP_161725985.1">
    <property type="nucleotide sequence ID" value="NZ_JAAAXI010000027.1"/>
</dbReference>
<dbReference type="EMBL" id="JAAAXJ010000003">
    <property type="protein sequence ID" value="NBJ24106.1"/>
    <property type="molecule type" value="Genomic_DNA"/>
</dbReference>
<dbReference type="Proteomes" id="UP000818323">
    <property type="component" value="Unassembled WGS sequence"/>
</dbReference>
<comment type="caution">
    <text evidence="1">The sequence shown here is derived from an EMBL/GenBank/DDBJ whole genome shotgun (WGS) entry which is preliminary data.</text>
</comment>
<keyword evidence="2" id="KW-1185">Reference proteome</keyword>
<organism evidence="1 2">
    <name type="scientific">Microvirga arsenatis</name>
    <dbReference type="NCBI Taxonomy" id="2692265"/>
    <lineage>
        <taxon>Bacteria</taxon>
        <taxon>Pseudomonadati</taxon>
        <taxon>Pseudomonadota</taxon>
        <taxon>Alphaproteobacteria</taxon>
        <taxon>Hyphomicrobiales</taxon>
        <taxon>Methylobacteriaceae</taxon>
        <taxon>Microvirga</taxon>
    </lineage>
</organism>
<protein>
    <recommendedName>
        <fullName evidence="3">DUF3606 domain-containing protein</fullName>
    </recommendedName>
</protein>
<evidence type="ECO:0000313" key="2">
    <source>
        <dbReference type="Proteomes" id="UP000818323"/>
    </source>
</evidence>
<proteinExistence type="predicted"/>
<name>A0ABW9YUX5_9HYPH</name>
<evidence type="ECO:0000313" key="1">
    <source>
        <dbReference type="EMBL" id="NBJ24106.1"/>
    </source>
</evidence>
<reference evidence="1 2" key="1">
    <citation type="submission" date="2020-01" db="EMBL/GenBank/DDBJ databases">
        <title>Microvirga sp. nov., an arsenate reduction bacterium isolated from Tibet hotspring sediments.</title>
        <authorList>
            <person name="Yuan C.-G."/>
        </authorList>
    </citation>
    <scope>NUCLEOTIDE SEQUENCE [LARGE SCALE GENOMIC DNA]</scope>
    <source>
        <strain evidence="1 2">SYSU G3D203</strain>
    </source>
</reference>
<evidence type="ECO:0008006" key="3">
    <source>
        <dbReference type="Google" id="ProtNLM"/>
    </source>
</evidence>
<accession>A0ABW9YUX5</accession>
<sequence>MKPRRKGASTEAWRKKVEADPEWYRQNRKRSSLRRKAREAAQALGRPVREIYQQWGVA</sequence>
<gene>
    <name evidence="1" type="ORF">GR303_07020</name>
</gene>